<dbReference type="EMBL" id="NAEW01000003">
    <property type="protein sequence ID" value="OQM42629.1"/>
    <property type="molecule type" value="Genomic_DNA"/>
</dbReference>
<evidence type="ECO:0000256" key="1">
    <source>
        <dbReference type="SAM" id="Phobius"/>
    </source>
</evidence>
<evidence type="ECO:0000313" key="2">
    <source>
        <dbReference type="EMBL" id="OQM42629.1"/>
    </source>
</evidence>
<keyword evidence="1" id="KW-0472">Membrane</keyword>
<evidence type="ECO:0000313" key="3">
    <source>
        <dbReference type="Proteomes" id="UP000192573"/>
    </source>
</evidence>
<accession>A0A1V8P1U1</accession>
<keyword evidence="1" id="KW-1133">Transmembrane helix</keyword>
<sequence>MIVSPPRPDDVSFRAWCLLITVEPLKSPPLKDKIATLSSQEPYTVALFSLWLCVSIAAYTLRQYNENYYHSI</sequence>
<keyword evidence="1" id="KW-0812">Transmembrane</keyword>
<organism evidence="2 3">
    <name type="scientific">Citrobacter braakii</name>
    <dbReference type="NCBI Taxonomy" id="57706"/>
    <lineage>
        <taxon>Bacteria</taxon>
        <taxon>Pseudomonadati</taxon>
        <taxon>Pseudomonadota</taxon>
        <taxon>Gammaproteobacteria</taxon>
        <taxon>Enterobacterales</taxon>
        <taxon>Enterobacteriaceae</taxon>
        <taxon>Citrobacter</taxon>
        <taxon>Citrobacter freundii complex</taxon>
    </lineage>
</organism>
<protein>
    <submittedName>
        <fullName evidence="2">Uncharacterized protein</fullName>
    </submittedName>
</protein>
<dbReference type="Proteomes" id="UP000192573">
    <property type="component" value="Unassembled WGS sequence"/>
</dbReference>
<gene>
    <name evidence="2" type="ORF">BZK42_09100</name>
</gene>
<dbReference type="AlphaFoldDB" id="A0A1V8P1U1"/>
<name>A0A1V8P1U1_CITBR</name>
<comment type="caution">
    <text evidence="2">The sequence shown here is derived from an EMBL/GenBank/DDBJ whole genome shotgun (WGS) entry which is preliminary data.</text>
</comment>
<feature type="transmembrane region" description="Helical" evidence="1">
    <location>
        <begin position="43"/>
        <end position="61"/>
    </location>
</feature>
<reference evidence="2 3" key="1">
    <citation type="submission" date="2017-03" db="EMBL/GenBank/DDBJ databases">
        <authorList>
            <person name="Afonso C.L."/>
            <person name="Miller P.J."/>
            <person name="Scott M.A."/>
            <person name="Spackman E."/>
            <person name="Goraichik I."/>
            <person name="Dimitrov K.M."/>
            <person name="Suarez D.L."/>
            <person name="Swayne D.E."/>
        </authorList>
    </citation>
    <scope>NUCLEOTIDE SEQUENCE [LARGE SCALE GENOMIC DNA]</scope>
    <source>
        <strain evidence="2 3">ATCC 51113</strain>
    </source>
</reference>
<proteinExistence type="predicted"/>